<evidence type="ECO:0000256" key="1">
    <source>
        <dbReference type="SAM" id="SignalP"/>
    </source>
</evidence>
<organism evidence="3 4">
    <name type="scientific">Neorhizobium galegae bv. officinalis bv. officinalis str. HAMBI 1141</name>
    <dbReference type="NCBI Taxonomy" id="1028801"/>
    <lineage>
        <taxon>Bacteria</taxon>
        <taxon>Pseudomonadati</taxon>
        <taxon>Pseudomonadota</taxon>
        <taxon>Alphaproteobacteria</taxon>
        <taxon>Hyphomicrobiales</taxon>
        <taxon>Rhizobiaceae</taxon>
        <taxon>Rhizobium/Agrobacterium group</taxon>
        <taxon>Neorhizobium</taxon>
    </lineage>
</organism>
<accession>A0A068T575</accession>
<dbReference type="Pfam" id="PF13449">
    <property type="entry name" value="Phytase-like"/>
    <property type="match status" value="1"/>
</dbReference>
<reference evidence="4" key="1">
    <citation type="journal article" date="2014" name="BMC Genomics">
        <title>Genome sequencing of two Neorhizobium galegae strains reveals a noeT gene responsible for the unusual acetylation of the nodulation factors.</title>
        <authorList>
            <person name="Osterman J."/>
            <person name="Marsh J."/>
            <person name="Laine P.K."/>
            <person name="Zeng Z."/>
            <person name="Alatalo E."/>
            <person name="Sullivan J.T."/>
            <person name="Young J.P."/>
            <person name="Thomas-Oates J."/>
            <person name="Paulin L."/>
            <person name="Lindstrom K."/>
        </authorList>
    </citation>
    <scope>NUCLEOTIDE SEQUENCE [LARGE SCALE GENOMIC DNA]</scope>
    <source>
        <strain evidence="4">HAMBI 1141</strain>
    </source>
</reference>
<feature type="signal peptide" evidence="1">
    <location>
        <begin position="1"/>
        <end position="21"/>
    </location>
</feature>
<evidence type="ECO:0000313" key="4">
    <source>
        <dbReference type="Proteomes" id="UP000028186"/>
    </source>
</evidence>
<dbReference type="PANTHER" id="PTHR37957">
    <property type="entry name" value="BLR7070 PROTEIN"/>
    <property type="match status" value="1"/>
</dbReference>
<dbReference type="Proteomes" id="UP000028186">
    <property type="component" value="Chromosome I"/>
</dbReference>
<proteinExistence type="predicted"/>
<dbReference type="InterPro" id="IPR027372">
    <property type="entry name" value="Phytase-like_dom"/>
</dbReference>
<protein>
    <recommendedName>
        <fullName evidence="2">Phytase-like domain-containing protein</fullName>
    </recommendedName>
</protein>
<evidence type="ECO:0000259" key="2">
    <source>
        <dbReference type="Pfam" id="PF13449"/>
    </source>
</evidence>
<keyword evidence="1" id="KW-0732">Signal</keyword>
<gene>
    <name evidence="3" type="ORF">RG1141_CH08410</name>
</gene>
<dbReference type="RefSeq" id="WP_038541230.1">
    <property type="nucleotide sequence ID" value="NZ_HG938355.1"/>
</dbReference>
<dbReference type="EMBL" id="HG938355">
    <property type="protein sequence ID" value="CDN53201.1"/>
    <property type="molecule type" value="Genomic_DNA"/>
</dbReference>
<dbReference type="HOGENOM" id="CLU_047242_0_0_5"/>
<name>A0A068T575_NEOGA</name>
<sequence>MLKALFSTVALAILFAPVAHAAEPGVTVATPCPFGDCKAAIGLSFVGEFSITTGTLFDGVEFGGLSGLDYDPASNRYIAISDDRSERAPARFYELSIEASAAGISDVKVVKTVTLKDKNGEAFAAKSVDPESIRLGKDGIYWSSEGDVKQLLPPFVRVASPDGAFLREFELPKAFMPTADKSAGIRDNLAFEGLATLPGGDLMVEVESALFQDGPISGLTRGTLARMIRYDAATGKPKAEYVYPIAPIPQAPTVDKGYHDNGASEILSLDDHRLLVVERGFAQGFGSSIKVFMVDTEGATDVSAIPSLANTDAAIVPVRKAQVLDMRAIGLQPDNIEAVTFAKGTDGSDLLIFVSDNNFSKEQKTQFIAFKVLARP</sequence>
<dbReference type="PANTHER" id="PTHR37957:SF1">
    <property type="entry name" value="PHYTASE-LIKE DOMAIN-CONTAINING PROTEIN"/>
    <property type="match status" value="1"/>
</dbReference>
<dbReference type="KEGG" id="ngl:RG1141_CH08410"/>
<dbReference type="AlphaFoldDB" id="A0A068T575"/>
<feature type="chain" id="PRO_5001653571" description="Phytase-like domain-containing protein" evidence="1">
    <location>
        <begin position="22"/>
        <end position="376"/>
    </location>
</feature>
<dbReference type="eggNOG" id="COG4222">
    <property type="taxonomic scope" value="Bacteria"/>
</dbReference>
<evidence type="ECO:0000313" key="3">
    <source>
        <dbReference type="EMBL" id="CDN53201.1"/>
    </source>
</evidence>
<dbReference type="PATRIC" id="fig|1028801.3.peg.859"/>
<feature type="domain" description="Phytase-like" evidence="2">
    <location>
        <begin position="61"/>
        <end position="359"/>
    </location>
</feature>